<accession>A0ABN5ZMS7</accession>
<dbReference type="Proteomes" id="UP000466831">
    <property type="component" value="Chromosome"/>
</dbReference>
<evidence type="ECO:0000313" key="2">
    <source>
        <dbReference type="Proteomes" id="UP000466831"/>
    </source>
</evidence>
<organism evidence="1 2">
    <name type="scientific">Mycobacterium marseillense</name>
    <dbReference type="NCBI Taxonomy" id="701042"/>
    <lineage>
        <taxon>Bacteria</taxon>
        <taxon>Bacillati</taxon>
        <taxon>Actinomycetota</taxon>
        <taxon>Actinomycetes</taxon>
        <taxon>Mycobacteriales</taxon>
        <taxon>Mycobacteriaceae</taxon>
        <taxon>Mycobacterium</taxon>
        <taxon>Mycobacterium avium complex (MAC)</taxon>
    </lineage>
</organism>
<dbReference type="EMBL" id="AP022584">
    <property type="protein sequence ID" value="BBY09957.1"/>
    <property type="molecule type" value="Genomic_DNA"/>
</dbReference>
<evidence type="ECO:0000313" key="1">
    <source>
        <dbReference type="EMBL" id="BBY09957.1"/>
    </source>
</evidence>
<name>A0ABN5ZMS7_9MYCO</name>
<sequence>MAMVGKITLGAPTRASRKKMRLTVWRYLADDVADGTLLAKASTAAHAQSAAVSEVDEWTCRIG</sequence>
<keyword evidence="2" id="KW-1185">Reference proteome</keyword>
<proteinExistence type="predicted"/>
<reference evidence="1 2" key="1">
    <citation type="journal article" date="2019" name="Emerg. Microbes Infect.">
        <title>Comprehensive subspecies identification of 175 nontuberculous mycobacteria species based on 7547 genomic profiles.</title>
        <authorList>
            <person name="Matsumoto Y."/>
            <person name="Kinjo T."/>
            <person name="Motooka D."/>
            <person name="Nabeya D."/>
            <person name="Jung N."/>
            <person name="Uechi K."/>
            <person name="Horii T."/>
            <person name="Iida T."/>
            <person name="Fujita J."/>
            <person name="Nakamura S."/>
        </authorList>
    </citation>
    <scope>NUCLEOTIDE SEQUENCE [LARGE SCALE GENOMIC DNA]</scope>
    <source>
        <strain evidence="1 2">JCM 17324</strain>
    </source>
</reference>
<evidence type="ECO:0008006" key="3">
    <source>
        <dbReference type="Google" id="ProtNLM"/>
    </source>
</evidence>
<protein>
    <recommendedName>
        <fullName evidence="3">Transposase</fullName>
    </recommendedName>
</protein>
<gene>
    <name evidence="1" type="ORF">MMARJ_06970</name>
</gene>